<comment type="caution">
    <text evidence="1">The sequence shown here is derived from an EMBL/GenBank/DDBJ whole genome shotgun (WGS) entry which is preliminary data.</text>
</comment>
<reference evidence="1" key="2">
    <citation type="submission" date="2022-01" db="EMBL/GenBank/DDBJ databases">
        <authorList>
            <person name="Yamashiro T."/>
            <person name="Shiraishi A."/>
            <person name="Satake H."/>
            <person name="Nakayama K."/>
        </authorList>
    </citation>
    <scope>NUCLEOTIDE SEQUENCE</scope>
</reference>
<reference evidence="1" key="1">
    <citation type="journal article" date="2022" name="Int. J. Mol. Sci.">
        <title>Draft Genome of Tanacetum Coccineum: Genomic Comparison of Closely Related Tanacetum-Family Plants.</title>
        <authorList>
            <person name="Yamashiro T."/>
            <person name="Shiraishi A."/>
            <person name="Nakayama K."/>
            <person name="Satake H."/>
        </authorList>
    </citation>
    <scope>NUCLEOTIDE SEQUENCE</scope>
</reference>
<dbReference type="EMBL" id="BQNB010019736">
    <property type="protein sequence ID" value="GJT88499.1"/>
    <property type="molecule type" value="Genomic_DNA"/>
</dbReference>
<protein>
    <submittedName>
        <fullName evidence="1">Uncharacterized protein</fullName>
    </submittedName>
</protein>
<organism evidence="1 2">
    <name type="scientific">Tanacetum coccineum</name>
    <dbReference type="NCBI Taxonomy" id="301880"/>
    <lineage>
        <taxon>Eukaryota</taxon>
        <taxon>Viridiplantae</taxon>
        <taxon>Streptophyta</taxon>
        <taxon>Embryophyta</taxon>
        <taxon>Tracheophyta</taxon>
        <taxon>Spermatophyta</taxon>
        <taxon>Magnoliopsida</taxon>
        <taxon>eudicotyledons</taxon>
        <taxon>Gunneridae</taxon>
        <taxon>Pentapetalae</taxon>
        <taxon>asterids</taxon>
        <taxon>campanulids</taxon>
        <taxon>Asterales</taxon>
        <taxon>Asteraceae</taxon>
        <taxon>Asteroideae</taxon>
        <taxon>Anthemideae</taxon>
        <taxon>Anthemidinae</taxon>
        <taxon>Tanacetum</taxon>
    </lineage>
</organism>
<dbReference type="Proteomes" id="UP001151760">
    <property type="component" value="Unassembled WGS sequence"/>
</dbReference>
<proteinExistence type="predicted"/>
<accession>A0ABQ5HM51</accession>
<gene>
    <name evidence="1" type="ORF">Tco_1070216</name>
</gene>
<sequence length="96" mass="11328">MEGEDSIELELLEDFRGRERVIDEFTGELIGKRIDLRRESIEMARFSNGFYKRSEFIIKESFCGIEGCLPASHQLIRSTLVETIHHQIKERIRENE</sequence>
<keyword evidence="2" id="KW-1185">Reference proteome</keyword>
<name>A0ABQ5HM51_9ASTR</name>
<evidence type="ECO:0000313" key="1">
    <source>
        <dbReference type="EMBL" id="GJT88499.1"/>
    </source>
</evidence>
<evidence type="ECO:0000313" key="2">
    <source>
        <dbReference type="Proteomes" id="UP001151760"/>
    </source>
</evidence>